<dbReference type="SUPFAM" id="SSF54001">
    <property type="entry name" value="Cysteine proteinases"/>
    <property type="match status" value="1"/>
</dbReference>
<dbReference type="Proteomes" id="UP000655410">
    <property type="component" value="Unassembled WGS sequence"/>
</dbReference>
<reference evidence="3" key="1">
    <citation type="journal article" date="2019" name="Int. J. Syst. Evol. Microbiol.">
        <title>The Global Catalogue of Microorganisms (GCM) 10K type strain sequencing project: providing services to taxonomists for standard genome sequencing and annotation.</title>
        <authorList>
            <consortium name="The Broad Institute Genomics Platform"/>
            <consortium name="The Broad Institute Genome Sequencing Center for Infectious Disease"/>
            <person name="Wu L."/>
            <person name="Ma J."/>
        </authorList>
    </citation>
    <scope>NUCLEOTIDE SEQUENCE [LARGE SCALE GENOMIC DNA]</scope>
    <source>
        <strain evidence="3">CGMCC 4.7371</strain>
    </source>
</reference>
<feature type="region of interest" description="Disordered" evidence="1">
    <location>
        <begin position="163"/>
        <end position="182"/>
    </location>
</feature>
<dbReference type="Gene3D" id="3.90.1720.10">
    <property type="entry name" value="endopeptidase domain like (from Nostoc punctiforme)"/>
    <property type="match status" value="1"/>
</dbReference>
<dbReference type="InterPro" id="IPR038765">
    <property type="entry name" value="Papain-like_cys_pep_sf"/>
</dbReference>
<proteinExistence type="predicted"/>
<sequence length="182" mass="20675">MALVVDDLPPLLFHAEMSRKQLDLWTGGFHRGVQLHDLAEAVTRWHDGYGQEVWLRQLAPEVGREQEDAALRSVARLDGVPYPAAARALGRWFKGRDGYLPQKRRGLQVRPEDAFCSEVVAMVLQDMGVLHTDRKAHWYDPGTFWSGAYLPLKDGWSYGTEIAVGAPQDPDREVPSARDRWR</sequence>
<evidence type="ECO:0000313" key="3">
    <source>
        <dbReference type="Proteomes" id="UP000655410"/>
    </source>
</evidence>
<feature type="compositionally biased region" description="Basic and acidic residues" evidence="1">
    <location>
        <begin position="169"/>
        <end position="182"/>
    </location>
</feature>
<name>A0ABQ2N6D7_9ACTN</name>
<accession>A0ABQ2N6D7</accession>
<organism evidence="2 3">
    <name type="scientific">Nocardioides phosphati</name>
    <dbReference type="NCBI Taxonomy" id="1867775"/>
    <lineage>
        <taxon>Bacteria</taxon>
        <taxon>Bacillati</taxon>
        <taxon>Actinomycetota</taxon>
        <taxon>Actinomycetes</taxon>
        <taxon>Propionibacteriales</taxon>
        <taxon>Nocardioidaceae</taxon>
        <taxon>Nocardioides</taxon>
    </lineage>
</organism>
<gene>
    <name evidence="2" type="ORF">GCM10011584_00650</name>
</gene>
<evidence type="ECO:0000313" key="2">
    <source>
        <dbReference type="EMBL" id="GGO84038.1"/>
    </source>
</evidence>
<protein>
    <submittedName>
        <fullName evidence="2">Uncharacterized protein</fullName>
    </submittedName>
</protein>
<keyword evidence="3" id="KW-1185">Reference proteome</keyword>
<evidence type="ECO:0000256" key="1">
    <source>
        <dbReference type="SAM" id="MobiDB-lite"/>
    </source>
</evidence>
<comment type="caution">
    <text evidence="2">The sequence shown here is derived from an EMBL/GenBank/DDBJ whole genome shotgun (WGS) entry which is preliminary data.</text>
</comment>
<dbReference type="EMBL" id="BMNI01000001">
    <property type="protein sequence ID" value="GGO84038.1"/>
    <property type="molecule type" value="Genomic_DNA"/>
</dbReference>